<keyword evidence="2" id="KW-1185">Reference proteome</keyword>
<dbReference type="PANTHER" id="PTHR47303:SF1">
    <property type="entry name" value="NF-KAPPA-B INHIBITOR BETA"/>
    <property type="match status" value="1"/>
</dbReference>
<gene>
    <name evidence="1" type="ORF">DH2020_014664</name>
</gene>
<dbReference type="PANTHER" id="PTHR47303">
    <property type="match status" value="1"/>
</dbReference>
<evidence type="ECO:0008006" key="3">
    <source>
        <dbReference type="Google" id="ProtNLM"/>
    </source>
</evidence>
<proteinExistence type="predicted"/>
<dbReference type="InterPro" id="IPR036770">
    <property type="entry name" value="Ankyrin_rpt-contain_sf"/>
</dbReference>
<accession>A0ABR0X0K6</accession>
<sequence length="406" mass="45188">MQQQPPPPSSWVSTVYAANLAPTKLWFDYTSTNYQAWKEQVLCFIYSQGLHGFIDGTSAPPPETVTGPSADGGTTAVVLRNPYYELWIRTDMLLKGWILCSLNDDVVYSVVNLRTSRDVWLQLENRFNRVFNLVPLTGVSGPTVTTTNEQNTREKDLKEYLSLHRAAVQGNWEVAKRIFDDDPNAMTASISLIKATVLHTVVGTGKSIPFVEKLVAAMPQQSLSAFDDIGSTALTVAAAVGNLAAASILVNRMPVLVYVPNSFGNFPIQIAALYAQRDMLKYLISVTKDDFGIINPYAGLPGVKLLVYAIDAEFFDIALYLVEKYPDLARLKLQDNSTALMKISSKKSVFCNTRRFNFWQRFISSRVSVKTMLRLQHTNGGDIESMDSKGQAEVASHAMEFCERLR</sequence>
<dbReference type="SUPFAM" id="SSF48403">
    <property type="entry name" value="Ankyrin repeat"/>
    <property type="match status" value="1"/>
</dbReference>
<name>A0ABR0X0K6_REHGL</name>
<dbReference type="Proteomes" id="UP001318860">
    <property type="component" value="Unassembled WGS sequence"/>
</dbReference>
<evidence type="ECO:0000313" key="1">
    <source>
        <dbReference type="EMBL" id="KAK6152029.1"/>
    </source>
</evidence>
<protein>
    <recommendedName>
        <fullName evidence="3">Retrotransposon Copia-like N-terminal domain-containing protein</fullName>
    </recommendedName>
</protein>
<dbReference type="EMBL" id="JABTTQ020000007">
    <property type="protein sequence ID" value="KAK6152029.1"/>
    <property type="molecule type" value="Genomic_DNA"/>
</dbReference>
<comment type="caution">
    <text evidence="1">The sequence shown here is derived from an EMBL/GenBank/DDBJ whole genome shotgun (WGS) entry which is preliminary data.</text>
</comment>
<evidence type="ECO:0000313" key="2">
    <source>
        <dbReference type="Proteomes" id="UP001318860"/>
    </source>
</evidence>
<reference evidence="1 2" key="1">
    <citation type="journal article" date="2021" name="Comput. Struct. Biotechnol. J.">
        <title>De novo genome assembly of the potent medicinal plant Rehmannia glutinosa using nanopore technology.</title>
        <authorList>
            <person name="Ma L."/>
            <person name="Dong C."/>
            <person name="Song C."/>
            <person name="Wang X."/>
            <person name="Zheng X."/>
            <person name="Niu Y."/>
            <person name="Chen S."/>
            <person name="Feng W."/>
        </authorList>
    </citation>
    <scope>NUCLEOTIDE SEQUENCE [LARGE SCALE GENOMIC DNA]</scope>
    <source>
        <strain evidence="1">DH-2019</strain>
    </source>
</reference>
<organism evidence="1 2">
    <name type="scientific">Rehmannia glutinosa</name>
    <name type="common">Chinese foxglove</name>
    <dbReference type="NCBI Taxonomy" id="99300"/>
    <lineage>
        <taxon>Eukaryota</taxon>
        <taxon>Viridiplantae</taxon>
        <taxon>Streptophyta</taxon>
        <taxon>Embryophyta</taxon>
        <taxon>Tracheophyta</taxon>
        <taxon>Spermatophyta</taxon>
        <taxon>Magnoliopsida</taxon>
        <taxon>eudicotyledons</taxon>
        <taxon>Gunneridae</taxon>
        <taxon>Pentapetalae</taxon>
        <taxon>asterids</taxon>
        <taxon>lamiids</taxon>
        <taxon>Lamiales</taxon>
        <taxon>Orobanchaceae</taxon>
        <taxon>Rehmannieae</taxon>
        <taxon>Rehmannia</taxon>
    </lineage>
</organism>
<dbReference type="Gene3D" id="1.25.40.20">
    <property type="entry name" value="Ankyrin repeat-containing domain"/>
    <property type="match status" value="1"/>
</dbReference>